<dbReference type="GO" id="GO:0097053">
    <property type="term" value="P:L-kynurenine catabolic process"/>
    <property type="evidence" value="ECO:0007669"/>
    <property type="project" value="UniProtKB-UniPathway"/>
</dbReference>
<keyword evidence="2 4" id="KW-0378">Hydrolase</keyword>
<keyword evidence="6" id="KW-1185">Reference proteome</keyword>
<comment type="pathway">
    <text evidence="4">Cofactor biosynthesis; NAD(+) biosynthesis; quinolinate from L-kynurenine: step 2/3.</text>
</comment>
<reference evidence="5 6" key="1">
    <citation type="journal article" date="2015" name="Stand. Genomic Sci.">
        <title>Genomic Encyclopedia of Bacterial and Archaeal Type Strains, Phase III: the genomes of soil and plant-associated and newly described type strains.</title>
        <authorList>
            <person name="Whitman W.B."/>
            <person name="Woyke T."/>
            <person name="Klenk H.P."/>
            <person name="Zhou Y."/>
            <person name="Lilburn T.G."/>
            <person name="Beck B.J."/>
            <person name="De Vos P."/>
            <person name="Vandamme P."/>
            <person name="Eisen J.A."/>
            <person name="Garrity G."/>
            <person name="Hugenholtz P."/>
            <person name="Kyrpides N.C."/>
        </authorList>
    </citation>
    <scope>NUCLEOTIDE SEQUENCE [LARGE SCALE GENOMIC DNA]</scope>
    <source>
        <strain evidence="5 6">CECT 7306</strain>
    </source>
</reference>
<evidence type="ECO:0000256" key="1">
    <source>
        <dbReference type="ARBA" id="ARBA00022642"/>
    </source>
</evidence>
<comment type="catalytic activity">
    <reaction evidence="4">
        <text>3-hydroxy-L-kynurenine + H2O = 3-hydroxyanthranilate + L-alanine + H(+)</text>
        <dbReference type="Rhea" id="RHEA:25143"/>
        <dbReference type="ChEBI" id="CHEBI:15377"/>
        <dbReference type="ChEBI" id="CHEBI:15378"/>
        <dbReference type="ChEBI" id="CHEBI:36559"/>
        <dbReference type="ChEBI" id="CHEBI:57972"/>
        <dbReference type="ChEBI" id="CHEBI:58125"/>
        <dbReference type="EC" id="3.7.1.3"/>
    </reaction>
</comment>
<dbReference type="AlphaFoldDB" id="A0A3N1G9I4"/>
<dbReference type="GO" id="GO:0030170">
    <property type="term" value="F:pyridoxal phosphate binding"/>
    <property type="evidence" value="ECO:0007669"/>
    <property type="project" value="InterPro"/>
</dbReference>
<sequence length="427" mass="44193">MRPAGPAPSDDDGPAAAAPLLARAHELDEAEPLRHLPGRYLLPEGLLYLDGNSLGALPAGVPDAVADAVRRQWGEGLVASWNTEGWWDAPQRVGDAVGRLVGAAPGQVVVGDSTSVQLFQCYVAAARMRPGRRVVVADPDAFPTDLHLLSSAARLADLEVVPARPHEVPAVLAARGGEVALLALAEVDYRTGERCDVAALTAAAHEVGALALWDLAHSVGATDVDLDAAGADLAVGCTYKHLSGGPGAPAWVYVAARHQRDVDPPLTGWHGHADPFAMDGRYVPADDVRRMRVGTPPVLSLLALEAALGTLDDVTAAQLRARSTSLVGLLVEALTALVPELPLAGPADPARLGGHVAVRSPDAWGVVRALAARGVVGDFRAPDLVRLGVAATTTTHADVVGAALALRAVLDADEHRGAEHAVRSTVT</sequence>
<dbReference type="EC" id="3.7.1.3" evidence="4"/>
<evidence type="ECO:0000256" key="4">
    <source>
        <dbReference type="PIRNR" id="PIRNR038800"/>
    </source>
</evidence>
<comment type="caution">
    <text evidence="5">The sequence shown here is derived from an EMBL/GenBank/DDBJ whole genome shotgun (WGS) entry which is preliminary data.</text>
</comment>
<organism evidence="5 6">
    <name type="scientific">Pseudokineococcus lusitanus</name>
    <dbReference type="NCBI Taxonomy" id="763993"/>
    <lineage>
        <taxon>Bacteria</taxon>
        <taxon>Bacillati</taxon>
        <taxon>Actinomycetota</taxon>
        <taxon>Actinomycetes</taxon>
        <taxon>Kineosporiales</taxon>
        <taxon>Kineosporiaceae</taxon>
        <taxon>Pseudokineococcus</taxon>
    </lineage>
</organism>
<keyword evidence="1 4" id="KW-0662">Pyridine nucleotide biosynthesis</keyword>
<dbReference type="InterPro" id="IPR015422">
    <property type="entry name" value="PyrdxlP-dep_Trfase_small"/>
</dbReference>
<keyword evidence="3 4" id="KW-0663">Pyridoxal phosphate</keyword>
<dbReference type="Gene3D" id="3.40.640.10">
    <property type="entry name" value="Type I PLP-dependent aspartate aminotransferase-like (Major domain)"/>
    <property type="match status" value="1"/>
</dbReference>
<gene>
    <name evidence="5" type="ORF">EDC03_3108</name>
</gene>
<dbReference type="InterPro" id="IPR010111">
    <property type="entry name" value="Kynureninase"/>
</dbReference>
<dbReference type="GO" id="GO:0019441">
    <property type="term" value="P:L-tryptophan catabolic process to kynurenine"/>
    <property type="evidence" value="ECO:0007669"/>
    <property type="project" value="TreeGrafter"/>
</dbReference>
<protein>
    <recommendedName>
        <fullName evidence="4">Kynureninase</fullName>
        <ecNumber evidence="4">3.7.1.3</ecNumber>
    </recommendedName>
</protein>
<comment type="subunit">
    <text evidence="4">Homodimer.</text>
</comment>
<dbReference type="GO" id="GO:0005737">
    <property type="term" value="C:cytoplasm"/>
    <property type="evidence" value="ECO:0007669"/>
    <property type="project" value="InterPro"/>
</dbReference>
<comment type="cofactor">
    <cofactor evidence="4">
        <name>pyridoxal 5'-phosphate</name>
        <dbReference type="ChEBI" id="CHEBI:597326"/>
    </cofactor>
</comment>
<dbReference type="OrthoDB" id="9812626at2"/>
<dbReference type="SUPFAM" id="SSF53383">
    <property type="entry name" value="PLP-dependent transferases"/>
    <property type="match status" value="1"/>
</dbReference>
<comment type="pathway">
    <text evidence="4">Amino-acid degradation; L-kynurenine degradation; L-alanine and anthranilate from L-kynurenine: step 1/1.</text>
</comment>
<dbReference type="Proteomes" id="UP000276232">
    <property type="component" value="Unassembled WGS sequence"/>
</dbReference>
<accession>A0A3N1G9I4</accession>
<name>A0A3N1G9I4_9ACTN</name>
<dbReference type="RefSeq" id="WP_123381171.1">
    <property type="nucleotide sequence ID" value="NZ_RJKN01000009.1"/>
</dbReference>
<comment type="catalytic activity">
    <reaction evidence="4">
        <text>L-kynurenine + H2O = anthranilate + L-alanine + H(+)</text>
        <dbReference type="Rhea" id="RHEA:16813"/>
        <dbReference type="ChEBI" id="CHEBI:15377"/>
        <dbReference type="ChEBI" id="CHEBI:15378"/>
        <dbReference type="ChEBI" id="CHEBI:16567"/>
        <dbReference type="ChEBI" id="CHEBI:57959"/>
        <dbReference type="ChEBI" id="CHEBI:57972"/>
        <dbReference type="EC" id="3.7.1.3"/>
    </reaction>
</comment>
<proteinExistence type="inferred from homology"/>
<dbReference type="PANTHER" id="PTHR14084:SF0">
    <property type="entry name" value="KYNURENINASE"/>
    <property type="match status" value="1"/>
</dbReference>
<dbReference type="InParanoid" id="A0A3N1G9I4"/>
<dbReference type="EMBL" id="RJKN01000009">
    <property type="protein sequence ID" value="ROP26871.1"/>
    <property type="molecule type" value="Genomic_DNA"/>
</dbReference>
<comment type="function">
    <text evidence="4">Catalyzes the cleavage of L-kynurenine (L-Kyn) and L-3-hydroxykynurenine (L-3OHKyn) into anthranilic acid (AA) and 3-hydroxyanthranilic acid (3-OHAA), respectively.</text>
</comment>
<evidence type="ECO:0000256" key="3">
    <source>
        <dbReference type="ARBA" id="ARBA00022898"/>
    </source>
</evidence>
<dbReference type="Pfam" id="PF22580">
    <property type="entry name" value="KYNU_C"/>
    <property type="match status" value="1"/>
</dbReference>
<dbReference type="GO" id="GO:0043420">
    <property type="term" value="P:anthranilate metabolic process"/>
    <property type="evidence" value="ECO:0007669"/>
    <property type="project" value="TreeGrafter"/>
</dbReference>
<dbReference type="UniPathway" id="UPA00253">
    <property type="reaction ID" value="UER00329"/>
</dbReference>
<comment type="similarity">
    <text evidence="4">Belongs to the kynureninase family.</text>
</comment>
<dbReference type="GO" id="GO:0009435">
    <property type="term" value="P:NAD+ biosynthetic process"/>
    <property type="evidence" value="ECO:0007669"/>
    <property type="project" value="UniProtKB-UniPathway"/>
</dbReference>
<dbReference type="Gene3D" id="3.90.1150.10">
    <property type="entry name" value="Aspartate Aminotransferase, domain 1"/>
    <property type="match status" value="1"/>
</dbReference>
<dbReference type="GO" id="GO:0030429">
    <property type="term" value="F:kynureninase activity"/>
    <property type="evidence" value="ECO:0007669"/>
    <property type="project" value="UniProtKB-EC"/>
</dbReference>
<evidence type="ECO:0000313" key="5">
    <source>
        <dbReference type="EMBL" id="ROP26871.1"/>
    </source>
</evidence>
<dbReference type="InterPro" id="IPR015424">
    <property type="entry name" value="PyrdxlP-dep_Trfase"/>
</dbReference>
<dbReference type="UniPathway" id="UPA00334">
    <property type="reaction ID" value="UER00455"/>
</dbReference>
<dbReference type="InterPro" id="IPR015421">
    <property type="entry name" value="PyrdxlP-dep_Trfase_major"/>
</dbReference>
<evidence type="ECO:0000313" key="6">
    <source>
        <dbReference type="Proteomes" id="UP000276232"/>
    </source>
</evidence>
<evidence type="ECO:0000256" key="2">
    <source>
        <dbReference type="ARBA" id="ARBA00022801"/>
    </source>
</evidence>
<dbReference type="PANTHER" id="PTHR14084">
    <property type="entry name" value="KYNURENINASE"/>
    <property type="match status" value="1"/>
</dbReference>
<dbReference type="PIRSF" id="PIRSF038800">
    <property type="entry name" value="KYNU"/>
    <property type="match status" value="1"/>
</dbReference>